<dbReference type="GO" id="GO:0003677">
    <property type="term" value="F:DNA binding"/>
    <property type="evidence" value="ECO:0007669"/>
    <property type="project" value="UniProtKB-KW"/>
</dbReference>
<protein>
    <submittedName>
        <fullName evidence="5">Putative DNA-binding transcriptional regulator YafY</fullName>
    </submittedName>
</protein>
<evidence type="ECO:0000313" key="6">
    <source>
        <dbReference type="Proteomes" id="UP000587527"/>
    </source>
</evidence>
<evidence type="ECO:0000256" key="2">
    <source>
        <dbReference type="ARBA" id="ARBA00023125"/>
    </source>
</evidence>
<evidence type="ECO:0000256" key="3">
    <source>
        <dbReference type="ARBA" id="ARBA00023163"/>
    </source>
</evidence>
<evidence type="ECO:0000259" key="4">
    <source>
        <dbReference type="PROSITE" id="PS51000"/>
    </source>
</evidence>
<dbReference type="PROSITE" id="PS51000">
    <property type="entry name" value="HTH_DEOR_2"/>
    <property type="match status" value="1"/>
</dbReference>
<dbReference type="InterPro" id="IPR001034">
    <property type="entry name" value="DeoR_HTH"/>
</dbReference>
<accession>A0A841C3F8</accession>
<dbReference type="Gene3D" id="1.10.10.10">
    <property type="entry name" value="Winged helix-like DNA-binding domain superfamily/Winged helix DNA-binding domain"/>
    <property type="match status" value="1"/>
</dbReference>
<dbReference type="Pfam" id="PF13280">
    <property type="entry name" value="WYL"/>
    <property type="match status" value="1"/>
</dbReference>
<dbReference type="PROSITE" id="PS52050">
    <property type="entry name" value="WYL"/>
    <property type="match status" value="1"/>
</dbReference>
<keyword evidence="2 5" id="KW-0238">DNA-binding</keyword>
<dbReference type="EMBL" id="JACHMN010000003">
    <property type="protein sequence ID" value="MBB5874446.1"/>
    <property type="molecule type" value="Genomic_DNA"/>
</dbReference>
<dbReference type="InterPro" id="IPR013196">
    <property type="entry name" value="HTH_11"/>
</dbReference>
<dbReference type="PANTHER" id="PTHR34580">
    <property type="match status" value="1"/>
</dbReference>
<sequence length="315" mass="34296">MLDTSVRLLRLLSLLLTRRDWAGPDLADQLGVTTRTVRNDIERLRILGYQVHSSTGVTGGYRLGAGKAMPPLLLDDDEAVAVAVGLRVAASGSVTGIEETSLRALAKLEQTLPSRLRHRVDALRSVTLSAAGPGPTVDAAVLTTIAAATRDRDGLRFDYTGRDGGVTSRRVEPHRLVFTGRRWYLLAWDLDRKDWRNFRADRIQPRLPHGPRFAAREMPAEDAWKQVVRGTGSLAYRHPARVRLHAPIEAMGELLPPSAGLLTSVDGDSCELQTGGDSLGELAAFLGSLGVGFTVLDPPELRDFLHELATRYAAA</sequence>
<dbReference type="Pfam" id="PF25583">
    <property type="entry name" value="WCX"/>
    <property type="match status" value="1"/>
</dbReference>
<organism evidence="5 6">
    <name type="scientific">Allocatelliglobosispora scoriae</name>
    <dbReference type="NCBI Taxonomy" id="643052"/>
    <lineage>
        <taxon>Bacteria</taxon>
        <taxon>Bacillati</taxon>
        <taxon>Actinomycetota</taxon>
        <taxon>Actinomycetes</taxon>
        <taxon>Micromonosporales</taxon>
        <taxon>Micromonosporaceae</taxon>
        <taxon>Allocatelliglobosispora</taxon>
    </lineage>
</organism>
<keyword evidence="6" id="KW-1185">Reference proteome</keyword>
<comment type="caution">
    <text evidence="5">The sequence shown here is derived from an EMBL/GenBank/DDBJ whole genome shotgun (WGS) entry which is preliminary data.</text>
</comment>
<gene>
    <name evidence="5" type="ORF">F4553_007880</name>
</gene>
<dbReference type="Proteomes" id="UP000587527">
    <property type="component" value="Unassembled WGS sequence"/>
</dbReference>
<dbReference type="PANTHER" id="PTHR34580:SF3">
    <property type="entry name" value="PROTEIN PAFB"/>
    <property type="match status" value="1"/>
</dbReference>
<name>A0A841C3F8_9ACTN</name>
<dbReference type="PROSITE" id="PS00894">
    <property type="entry name" value="HTH_DEOR_1"/>
    <property type="match status" value="1"/>
</dbReference>
<evidence type="ECO:0000313" key="5">
    <source>
        <dbReference type="EMBL" id="MBB5874446.1"/>
    </source>
</evidence>
<proteinExistence type="predicted"/>
<keyword evidence="1" id="KW-0805">Transcription regulation</keyword>
<dbReference type="InterPro" id="IPR051534">
    <property type="entry name" value="CBASS_pafABC_assoc_protein"/>
</dbReference>
<dbReference type="AlphaFoldDB" id="A0A841C3F8"/>
<dbReference type="InterPro" id="IPR057727">
    <property type="entry name" value="WCX_dom"/>
</dbReference>
<dbReference type="RefSeq" id="WP_184846590.1">
    <property type="nucleotide sequence ID" value="NZ_JACHMN010000003.1"/>
</dbReference>
<dbReference type="InterPro" id="IPR036390">
    <property type="entry name" value="WH_DNA-bd_sf"/>
</dbReference>
<reference evidence="5 6" key="1">
    <citation type="submission" date="2020-08" db="EMBL/GenBank/DDBJ databases">
        <title>Sequencing the genomes of 1000 actinobacteria strains.</title>
        <authorList>
            <person name="Klenk H.-P."/>
        </authorList>
    </citation>
    <scope>NUCLEOTIDE SEQUENCE [LARGE SCALE GENOMIC DNA]</scope>
    <source>
        <strain evidence="5 6">DSM 45362</strain>
    </source>
</reference>
<dbReference type="InterPro" id="IPR018356">
    <property type="entry name" value="Tscrpt_reg_HTH_DeoR_CS"/>
</dbReference>
<feature type="domain" description="HTH deoR-type" evidence="4">
    <location>
        <begin position="4"/>
        <end position="59"/>
    </location>
</feature>
<dbReference type="SUPFAM" id="SSF46785">
    <property type="entry name" value="Winged helix' DNA-binding domain"/>
    <property type="match status" value="1"/>
</dbReference>
<dbReference type="InterPro" id="IPR036388">
    <property type="entry name" value="WH-like_DNA-bd_sf"/>
</dbReference>
<keyword evidence="3" id="KW-0804">Transcription</keyword>
<dbReference type="Pfam" id="PF08279">
    <property type="entry name" value="HTH_11"/>
    <property type="match status" value="1"/>
</dbReference>
<dbReference type="InterPro" id="IPR026881">
    <property type="entry name" value="WYL_dom"/>
</dbReference>
<evidence type="ECO:0000256" key="1">
    <source>
        <dbReference type="ARBA" id="ARBA00023015"/>
    </source>
</evidence>
<dbReference type="GO" id="GO:0003700">
    <property type="term" value="F:DNA-binding transcription factor activity"/>
    <property type="evidence" value="ECO:0007669"/>
    <property type="project" value="InterPro"/>
</dbReference>